<gene>
    <name evidence="1" type="primary">ORF174340</name>
</gene>
<organism evidence="1">
    <name type="scientific">Arion vulgaris</name>
    <dbReference type="NCBI Taxonomy" id="1028688"/>
    <lineage>
        <taxon>Eukaryota</taxon>
        <taxon>Metazoa</taxon>
        <taxon>Spiralia</taxon>
        <taxon>Lophotrochozoa</taxon>
        <taxon>Mollusca</taxon>
        <taxon>Gastropoda</taxon>
        <taxon>Heterobranchia</taxon>
        <taxon>Euthyneura</taxon>
        <taxon>Panpulmonata</taxon>
        <taxon>Eupulmonata</taxon>
        <taxon>Stylommatophora</taxon>
        <taxon>Helicina</taxon>
        <taxon>Arionoidea</taxon>
        <taxon>Arionidae</taxon>
        <taxon>Arion</taxon>
    </lineage>
</organism>
<evidence type="ECO:0000313" key="1">
    <source>
        <dbReference type="EMBL" id="CEK90024.1"/>
    </source>
</evidence>
<sequence length="55" mass="6270">MPKISTIGNQTEDISLAAARESSFHFHHSFEVEEIHSKVASREEDHLSHEAVHPY</sequence>
<reference evidence="1" key="1">
    <citation type="submission" date="2014-12" db="EMBL/GenBank/DDBJ databases">
        <title>Insight into the proteome of Arion vulgaris.</title>
        <authorList>
            <person name="Aradska J."/>
            <person name="Bulat T."/>
            <person name="Smidak R."/>
            <person name="Sarate P."/>
            <person name="Gangsoo J."/>
            <person name="Sialana F."/>
            <person name="Bilban M."/>
            <person name="Lubec G."/>
        </authorList>
    </citation>
    <scope>NUCLEOTIDE SEQUENCE</scope>
    <source>
        <tissue evidence="1">Skin</tissue>
    </source>
</reference>
<dbReference type="EMBL" id="HACG01043159">
    <property type="protein sequence ID" value="CEK90024.1"/>
    <property type="molecule type" value="Transcribed_RNA"/>
</dbReference>
<accession>A0A0B7B9M0</accession>
<protein>
    <submittedName>
        <fullName evidence="1">Uncharacterized protein</fullName>
    </submittedName>
</protein>
<proteinExistence type="predicted"/>
<name>A0A0B7B9M0_9EUPU</name>
<dbReference type="AlphaFoldDB" id="A0A0B7B9M0"/>